<comment type="subcellular location">
    <subcellularLocation>
        <location evidence="14">Endoplasmic reticulum membrane</location>
        <topology evidence="14">Multi-pass membrane protein</topology>
    </subcellularLocation>
    <subcellularLocation>
        <location evidence="1">Membrane</location>
        <topology evidence="1">Multi-pass membrane protein</topology>
    </subcellularLocation>
</comment>
<keyword evidence="12 14" id="KW-0456">Lyase</keyword>
<evidence type="ECO:0000256" key="14">
    <source>
        <dbReference type="RuleBase" id="RU363109"/>
    </source>
</evidence>
<keyword evidence="9 14" id="KW-0443">Lipid metabolism</keyword>
<organism evidence="15">
    <name type="scientific">Pyramimonas obovata</name>
    <dbReference type="NCBI Taxonomy" id="1411642"/>
    <lineage>
        <taxon>Eukaryota</taxon>
        <taxon>Viridiplantae</taxon>
        <taxon>Chlorophyta</taxon>
        <taxon>Pyramimonadophyceae</taxon>
        <taxon>Pyramimonadales</taxon>
        <taxon>Pyramimonadaceae</taxon>
        <taxon>Pyramimonas</taxon>
        <taxon>Pyramimonas incertae sedis</taxon>
    </lineage>
</organism>
<evidence type="ECO:0000256" key="3">
    <source>
        <dbReference type="ARBA" id="ARBA00007811"/>
    </source>
</evidence>
<keyword evidence="10 14" id="KW-0472">Membrane</keyword>
<evidence type="ECO:0000256" key="4">
    <source>
        <dbReference type="ARBA" id="ARBA00013122"/>
    </source>
</evidence>
<comment type="catalytic activity">
    <reaction evidence="13 14">
        <text>a very-long-chain (3R)-3-hydroxyacyl-CoA = a very-long-chain (2E)-enoyl-CoA + H2O</text>
        <dbReference type="Rhea" id="RHEA:45812"/>
        <dbReference type="ChEBI" id="CHEBI:15377"/>
        <dbReference type="ChEBI" id="CHEBI:83728"/>
        <dbReference type="ChEBI" id="CHEBI:85440"/>
        <dbReference type="EC" id="4.2.1.134"/>
    </reaction>
</comment>
<keyword evidence="7 14" id="KW-0276">Fatty acid metabolism</keyword>
<dbReference type="PANTHER" id="PTHR11035:SF3">
    <property type="entry name" value="VERY-LONG-CHAIN (3R)-3-HYDROXYACYL-COA DEHYDRATASE"/>
    <property type="match status" value="1"/>
</dbReference>
<feature type="transmembrane region" description="Helical" evidence="14">
    <location>
        <begin position="6"/>
        <end position="27"/>
    </location>
</feature>
<proteinExistence type="inferred from homology"/>
<evidence type="ECO:0000256" key="1">
    <source>
        <dbReference type="ARBA" id="ARBA00004141"/>
    </source>
</evidence>
<dbReference type="UniPathway" id="UPA00094"/>
<dbReference type="EMBL" id="HBFA01022972">
    <property type="protein sequence ID" value="CAD8673211.1"/>
    <property type="molecule type" value="Transcribed_RNA"/>
</dbReference>
<evidence type="ECO:0000256" key="10">
    <source>
        <dbReference type="ARBA" id="ARBA00023136"/>
    </source>
</evidence>
<evidence type="ECO:0000256" key="9">
    <source>
        <dbReference type="ARBA" id="ARBA00023098"/>
    </source>
</evidence>
<dbReference type="Pfam" id="PF04387">
    <property type="entry name" value="PTPLA"/>
    <property type="match status" value="1"/>
</dbReference>
<evidence type="ECO:0000256" key="7">
    <source>
        <dbReference type="ARBA" id="ARBA00022832"/>
    </source>
</evidence>
<keyword evidence="11 14" id="KW-0275">Fatty acid biosynthesis</keyword>
<evidence type="ECO:0000256" key="6">
    <source>
        <dbReference type="ARBA" id="ARBA00022692"/>
    </source>
</evidence>
<comment type="function">
    <text evidence="14">Catalyzes the third of the four reactions of the long-chain fatty acids elongation cycle. This endoplasmic reticulum-bound enzymatic process, allows the addition of two carbons to the chain of long- and very long-chain fatty acids/VLCFAs per cycle. This enzyme catalyzes the dehydration of the 3-hydroxyacyl-CoA intermediate into trans-2,3-enoyl-CoA, within each cycle of fatty acid elongation. Thereby, it participates to the production of VLCFAs of different chain lengths that are involved in multiple biological processes as precursors of membrane lipids and lipid mediators.</text>
</comment>
<protein>
    <recommendedName>
        <fullName evidence="4 14">Very-long-chain (3R)-3-hydroxyacyl-CoA dehydratase</fullName>
        <ecNumber evidence="4 14">4.2.1.134</ecNumber>
    </recommendedName>
</protein>
<gene>
    <name evidence="15" type="ORF">POBO1169_LOCUS11673</name>
</gene>
<dbReference type="GO" id="GO:0005789">
    <property type="term" value="C:endoplasmic reticulum membrane"/>
    <property type="evidence" value="ECO:0007669"/>
    <property type="project" value="UniProtKB-SubCell"/>
</dbReference>
<dbReference type="GO" id="GO:0030148">
    <property type="term" value="P:sphingolipid biosynthetic process"/>
    <property type="evidence" value="ECO:0007669"/>
    <property type="project" value="TreeGrafter"/>
</dbReference>
<dbReference type="AlphaFoldDB" id="A0A7S0WMA0"/>
<evidence type="ECO:0000256" key="12">
    <source>
        <dbReference type="ARBA" id="ARBA00023239"/>
    </source>
</evidence>
<dbReference type="GO" id="GO:0102158">
    <property type="term" value="F:very-long-chain (3R)-3-hydroxyacyl-CoA dehydratase activity"/>
    <property type="evidence" value="ECO:0007669"/>
    <property type="project" value="UniProtKB-EC"/>
</dbReference>
<evidence type="ECO:0000256" key="5">
    <source>
        <dbReference type="ARBA" id="ARBA00022516"/>
    </source>
</evidence>
<name>A0A7S0WMA0_9CHLO</name>
<evidence type="ECO:0000256" key="13">
    <source>
        <dbReference type="ARBA" id="ARBA00036671"/>
    </source>
</evidence>
<dbReference type="GO" id="GO:0030497">
    <property type="term" value="P:fatty acid elongation"/>
    <property type="evidence" value="ECO:0007669"/>
    <property type="project" value="TreeGrafter"/>
</dbReference>
<evidence type="ECO:0000256" key="2">
    <source>
        <dbReference type="ARBA" id="ARBA00005194"/>
    </source>
</evidence>
<feature type="transmembrane region" description="Helical" evidence="14">
    <location>
        <begin position="111"/>
        <end position="128"/>
    </location>
</feature>
<accession>A0A7S0WMA0</accession>
<comment type="similarity">
    <text evidence="3 14">Belongs to the very long-chain fatty acids dehydratase HACD family.</text>
</comment>
<keyword evidence="8 14" id="KW-1133">Transmembrane helix</keyword>
<keyword evidence="6 14" id="KW-0812">Transmembrane</keyword>
<dbReference type="PANTHER" id="PTHR11035">
    <property type="entry name" value="VERY-LONG-CHAIN (3R)-3-HYDROXYACYL-COA DEHYDRATASE"/>
    <property type="match status" value="1"/>
</dbReference>
<comment type="pathway">
    <text evidence="2 14">Lipid metabolism; fatty acid biosynthesis.</text>
</comment>
<evidence type="ECO:0000256" key="11">
    <source>
        <dbReference type="ARBA" id="ARBA00023160"/>
    </source>
</evidence>
<feature type="transmembrane region" description="Helical" evidence="14">
    <location>
        <begin position="190"/>
        <end position="217"/>
    </location>
</feature>
<keyword evidence="14" id="KW-0256">Endoplasmic reticulum</keyword>
<evidence type="ECO:0000256" key="8">
    <source>
        <dbReference type="ARBA" id="ARBA00022989"/>
    </source>
</evidence>
<sequence>MGPKSAYLFLYNSLLVAGWSYILYLTVDETLNGNGTKDAFLRTRKQLEIAQTAAILEVVHSGIGLVRSPFATTALQVASRIAILWGVLIAIPFDSRTAQINLYSVDDTPKIFLNSGTMIIAWSLSEIIRYSFYACKELLGFVPRPIEWLRYSGFIVLYPIGVASELTMVYRGLPHMENNDMYDLKMPNPWNFGFCYYTFLVIGTLLYIPGFPKLYFYMMASRKRMFRSWREADQAKKNK</sequence>
<dbReference type="GO" id="GO:0042761">
    <property type="term" value="P:very long-chain fatty acid biosynthetic process"/>
    <property type="evidence" value="ECO:0007669"/>
    <property type="project" value="TreeGrafter"/>
</dbReference>
<comment type="caution">
    <text evidence="14">Lacks conserved residue(s) required for the propagation of feature annotation.</text>
</comment>
<dbReference type="EC" id="4.2.1.134" evidence="4 14"/>
<reference evidence="15" key="1">
    <citation type="submission" date="2021-01" db="EMBL/GenBank/DDBJ databases">
        <authorList>
            <person name="Corre E."/>
            <person name="Pelletier E."/>
            <person name="Niang G."/>
            <person name="Scheremetjew M."/>
            <person name="Finn R."/>
            <person name="Kale V."/>
            <person name="Holt S."/>
            <person name="Cochrane G."/>
            <person name="Meng A."/>
            <person name="Brown T."/>
            <person name="Cohen L."/>
        </authorList>
    </citation>
    <scope>NUCLEOTIDE SEQUENCE</scope>
    <source>
        <strain evidence="15">CCMP722</strain>
    </source>
</reference>
<feature type="transmembrane region" description="Helical" evidence="14">
    <location>
        <begin position="148"/>
        <end position="170"/>
    </location>
</feature>
<keyword evidence="5 14" id="KW-0444">Lipid biosynthesis</keyword>
<evidence type="ECO:0000313" key="15">
    <source>
        <dbReference type="EMBL" id="CAD8673211.1"/>
    </source>
</evidence>
<dbReference type="InterPro" id="IPR007482">
    <property type="entry name" value="Tyr_Pase-like_PTPLA"/>
</dbReference>